<dbReference type="Pfam" id="PF12802">
    <property type="entry name" value="MarR_2"/>
    <property type="match status" value="1"/>
</dbReference>
<evidence type="ECO:0000313" key="3">
    <source>
        <dbReference type="Proteomes" id="UP000682202"/>
    </source>
</evidence>
<accession>A0A975JZZ6</accession>
<dbReference type="InterPro" id="IPR036390">
    <property type="entry name" value="WH_DNA-bd_sf"/>
</dbReference>
<dbReference type="InterPro" id="IPR036388">
    <property type="entry name" value="WH-like_DNA-bd_sf"/>
</dbReference>
<dbReference type="PROSITE" id="PS50995">
    <property type="entry name" value="HTH_MARR_2"/>
    <property type="match status" value="1"/>
</dbReference>
<dbReference type="InterPro" id="IPR039422">
    <property type="entry name" value="MarR/SlyA-like"/>
</dbReference>
<name>A0A975JZZ6_9MYCO</name>
<proteinExistence type="predicted"/>
<evidence type="ECO:0000259" key="1">
    <source>
        <dbReference type="PROSITE" id="PS50995"/>
    </source>
</evidence>
<gene>
    <name evidence="2" type="ORF">F6B93_18730</name>
</gene>
<keyword evidence="3" id="KW-1185">Reference proteome</keyword>
<dbReference type="SUPFAM" id="SSF46785">
    <property type="entry name" value="Winged helix' DNA-binding domain"/>
    <property type="match status" value="1"/>
</dbReference>
<dbReference type="InterPro" id="IPR000835">
    <property type="entry name" value="HTH_MarR-typ"/>
</dbReference>
<evidence type="ECO:0000313" key="2">
    <source>
        <dbReference type="EMBL" id="QUR68841.1"/>
    </source>
</evidence>
<dbReference type="PANTHER" id="PTHR33164:SF43">
    <property type="entry name" value="HTH-TYPE TRANSCRIPTIONAL REPRESSOR YETL"/>
    <property type="match status" value="1"/>
</dbReference>
<dbReference type="SMART" id="SM00347">
    <property type="entry name" value="HTH_MARR"/>
    <property type="match status" value="1"/>
</dbReference>
<dbReference type="Proteomes" id="UP000682202">
    <property type="component" value="Chromosome"/>
</dbReference>
<feature type="domain" description="HTH marR-type" evidence="1">
    <location>
        <begin position="6"/>
        <end position="137"/>
    </location>
</feature>
<dbReference type="GO" id="GO:0003700">
    <property type="term" value="F:DNA-binding transcription factor activity"/>
    <property type="evidence" value="ECO:0007669"/>
    <property type="project" value="InterPro"/>
</dbReference>
<dbReference type="KEGG" id="mspg:F6B93_18730"/>
<protein>
    <submittedName>
        <fullName evidence="2">MarR family transcriptional regulator</fullName>
    </submittedName>
</protein>
<dbReference type="AlphaFoldDB" id="A0A975JZZ6"/>
<organism evidence="2 3">
    <name type="scientific">Mycobacterium spongiae</name>
    <dbReference type="NCBI Taxonomy" id="886343"/>
    <lineage>
        <taxon>Bacteria</taxon>
        <taxon>Bacillati</taxon>
        <taxon>Actinomycetota</taxon>
        <taxon>Actinomycetes</taxon>
        <taxon>Mycobacteriales</taxon>
        <taxon>Mycobacteriaceae</taxon>
        <taxon>Mycobacterium</taxon>
    </lineage>
</organism>
<dbReference type="PANTHER" id="PTHR33164">
    <property type="entry name" value="TRANSCRIPTIONAL REGULATOR, MARR FAMILY"/>
    <property type="match status" value="1"/>
</dbReference>
<dbReference type="GO" id="GO:0006950">
    <property type="term" value="P:response to stress"/>
    <property type="evidence" value="ECO:0007669"/>
    <property type="project" value="TreeGrafter"/>
</dbReference>
<reference evidence="2" key="1">
    <citation type="submission" date="2019-12" db="EMBL/GenBank/DDBJ databases">
        <title>Mycobacterium spongiae sp. nov.</title>
        <authorList>
            <person name="Stinear T."/>
        </authorList>
    </citation>
    <scope>NUCLEOTIDE SEQUENCE</scope>
    <source>
        <strain evidence="2">FSD4b-SM</strain>
    </source>
</reference>
<dbReference type="Gene3D" id="1.10.10.10">
    <property type="entry name" value="Winged helix-like DNA-binding domain superfamily/Winged helix DNA-binding domain"/>
    <property type="match status" value="1"/>
</dbReference>
<sequence length="147" mass="15932">MTESDDKPLGFLLYRVASRLRPEVTAELQPLGLSLPQVACMRMLSENPGLTSAELARDTPVSAQAMNRLLRSLQDLGAVTRTTTTSNQRMPAQLTKRGKALLKRATAAAYKADRQVLAHLTQADQHQLKRLLVAAGNPATDDADPAT</sequence>
<dbReference type="EMBL" id="CP046600">
    <property type="protein sequence ID" value="QUR68841.1"/>
    <property type="molecule type" value="Genomic_DNA"/>
</dbReference>
<dbReference type="RefSeq" id="WP_211696425.1">
    <property type="nucleotide sequence ID" value="NZ_CP046600.1"/>
</dbReference>